<protein>
    <recommendedName>
        <fullName evidence="4">RepB-like DNA primase domain-containing protein</fullName>
    </recommendedName>
</protein>
<evidence type="ECO:0000313" key="3">
    <source>
        <dbReference type="Proteomes" id="UP001562159"/>
    </source>
</evidence>
<evidence type="ECO:0000313" key="2">
    <source>
        <dbReference type="EMBL" id="MEY2184384.1"/>
    </source>
</evidence>
<name>A0ABV4AX77_9GAMM</name>
<feature type="compositionally biased region" description="Low complexity" evidence="1">
    <location>
        <begin position="201"/>
        <end position="212"/>
    </location>
</feature>
<reference evidence="2 3" key="1">
    <citation type="submission" date="2024-07" db="EMBL/GenBank/DDBJ databases">
        <title>Molecular mechanisms and environmental adaptations of flagellar loss and biofilm growth of Rhodanobacter under environmental stress.</title>
        <authorList>
            <person name="Chen M."/>
        </authorList>
    </citation>
    <scope>NUCLEOTIDE SEQUENCE [LARGE SCALE GENOMIC DNA]</scope>
    <source>
        <strain evidence="2 3">RS22</strain>
    </source>
</reference>
<feature type="region of interest" description="Disordered" evidence="1">
    <location>
        <begin position="201"/>
        <end position="224"/>
    </location>
</feature>
<organism evidence="2 3">
    <name type="scientific">Rhodanobacter humi</name>
    <dbReference type="NCBI Taxonomy" id="1888173"/>
    <lineage>
        <taxon>Bacteria</taxon>
        <taxon>Pseudomonadati</taxon>
        <taxon>Pseudomonadota</taxon>
        <taxon>Gammaproteobacteria</taxon>
        <taxon>Lysobacterales</taxon>
        <taxon>Rhodanobacteraceae</taxon>
        <taxon>Rhodanobacter</taxon>
    </lineage>
</organism>
<keyword evidence="3" id="KW-1185">Reference proteome</keyword>
<proteinExistence type="predicted"/>
<evidence type="ECO:0000256" key="1">
    <source>
        <dbReference type="SAM" id="MobiDB-lite"/>
    </source>
</evidence>
<dbReference type="Proteomes" id="UP001562159">
    <property type="component" value="Unassembled WGS sequence"/>
</dbReference>
<evidence type="ECO:0008006" key="4">
    <source>
        <dbReference type="Google" id="ProtNLM"/>
    </source>
</evidence>
<accession>A0ABV4AX77</accession>
<dbReference type="InterPro" id="IPR054044">
    <property type="entry name" value="PFIN"/>
</dbReference>
<dbReference type="Pfam" id="PF22162">
    <property type="entry name" value="PFIN"/>
    <property type="match status" value="1"/>
</dbReference>
<comment type="caution">
    <text evidence="2">The sequence shown here is derived from an EMBL/GenBank/DDBJ whole genome shotgun (WGS) entry which is preliminary data.</text>
</comment>
<gene>
    <name evidence="2" type="ORF">AB7878_18405</name>
</gene>
<dbReference type="EMBL" id="JBGBPY010000002">
    <property type="protein sequence ID" value="MEY2184384.1"/>
    <property type="molecule type" value="Genomic_DNA"/>
</dbReference>
<sequence>MKIHERRDEPGRFAKAVFRLDTAGGDFAYMSVSRTNALNEERSVVEVDAAKFVAICSDVSNKAQAWRDDYKFAHAEAGFSHGSASPVPLADVECQERTSTSPVYAKHLLVFRKQVGTEESTRADASLINGITRTKWLLANGVKSFPVECSNRASAELLRKYAGVPGSKVQSVDELLPEIRERGEPMRTVDTGREKNVALAPARPAPGAVRGLVEQGDGRAGPER</sequence>